<comment type="caution">
    <text evidence="1">The sequence shown here is derived from an EMBL/GenBank/DDBJ whole genome shotgun (WGS) entry which is preliminary data.</text>
</comment>
<reference evidence="1 2" key="1">
    <citation type="submission" date="2024-05" db="EMBL/GenBank/DDBJ databases">
        <title>Culex pipiens pipiens assembly and annotation.</title>
        <authorList>
            <person name="Alout H."/>
            <person name="Durand T."/>
        </authorList>
    </citation>
    <scope>NUCLEOTIDE SEQUENCE [LARGE SCALE GENOMIC DNA]</scope>
    <source>
        <strain evidence="1">HA-2024</strain>
        <tissue evidence="1">Whole body</tissue>
    </source>
</reference>
<proteinExistence type="predicted"/>
<name>A0ABD1CF64_CULPP</name>
<keyword evidence="2" id="KW-1185">Reference proteome</keyword>
<protein>
    <recommendedName>
        <fullName evidence="3">Cytochrome P450</fullName>
    </recommendedName>
</protein>
<organism evidence="1 2">
    <name type="scientific">Culex pipiens pipiens</name>
    <name type="common">Northern house mosquito</name>
    <dbReference type="NCBI Taxonomy" id="38569"/>
    <lineage>
        <taxon>Eukaryota</taxon>
        <taxon>Metazoa</taxon>
        <taxon>Ecdysozoa</taxon>
        <taxon>Arthropoda</taxon>
        <taxon>Hexapoda</taxon>
        <taxon>Insecta</taxon>
        <taxon>Pterygota</taxon>
        <taxon>Neoptera</taxon>
        <taxon>Endopterygota</taxon>
        <taxon>Diptera</taxon>
        <taxon>Nematocera</taxon>
        <taxon>Culicoidea</taxon>
        <taxon>Culicidae</taxon>
        <taxon>Culicinae</taxon>
        <taxon>Culicini</taxon>
        <taxon>Culex</taxon>
        <taxon>Culex</taxon>
    </lineage>
</organism>
<evidence type="ECO:0000313" key="1">
    <source>
        <dbReference type="EMBL" id="KAL1375037.1"/>
    </source>
</evidence>
<sequence length="130" mass="14990">MNSKKNRGNEVVDNYPILTTALGGSLLMRDFDKRWPGSRDKYFGNFPKLLDTIIRDKILSNHIFKRQISEMTLNLLKLNVQPMLESQNFWSSIQAEMDSMEALTPLQEIALLFKLATEFIKKLLTQQLAA</sequence>
<evidence type="ECO:0008006" key="3">
    <source>
        <dbReference type="Google" id="ProtNLM"/>
    </source>
</evidence>
<dbReference type="EMBL" id="JBEHCU010012838">
    <property type="protein sequence ID" value="KAL1375037.1"/>
    <property type="molecule type" value="Genomic_DNA"/>
</dbReference>
<evidence type="ECO:0000313" key="2">
    <source>
        <dbReference type="Proteomes" id="UP001562425"/>
    </source>
</evidence>
<dbReference type="Proteomes" id="UP001562425">
    <property type="component" value="Unassembled WGS sequence"/>
</dbReference>
<dbReference type="AlphaFoldDB" id="A0ABD1CF64"/>
<gene>
    <name evidence="1" type="ORF">pipiens_017736</name>
</gene>
<accession>A0ABD1CF64</accession>